<dbReference type="CDD" id="cd19863">
    <property type="entry name" value="DSRM_PRKRA-like_rpt2"/>
    <property type="match status" value="1"/>
</dbReference>
<feature type="domain" description="DRBM" evidence="4">
    <location>
        <begin position="167"/>
        <end position="234"/>
    </location>
</feature>
<proteinExistence type="predicted"/>
<dbReference type="PROSITE" id="PS50137">
    <property type="entry name" value="DS_RBD"/>
    <property type="match status" value="3"/>
</dbReference>
<dbReference type="Pfam" id="PF00035">
    <property type="entry name" value="dsrm"/>
    <property type="match status" value="2"/>
</dbReference>
<dbReference type="GO" id="GO:0005634">
    <property type="term" value="C:nucleus"/>
    <property type="evidence" value="ECO:0007669"/>
    <property type="project" value="TreeGrafter"/>
</dbReference>
<dbReference type="InterPro" id="IPR014720">
    <property type="entry name" value="dsRBD_dom"/>
</dbReference>
<dbReference type="GO" id="GO:0030422">
    <property type="term" value="P:siRNA processing"/>
    <property type="evidence" value="ECO:0007669"/>
    <property type="project" value="TreeGrafter"/>
</dbReference>
<feature type="domain" description="DRBM" evidence="4">
    <location>
        <begin position="403"/>
        <end position="471"/>
    </location>
</feature>
<evidence type="ECO:0000256" key="1">
    <source>
        <dbReference type="ARBA" id="ARBA00022737"/>
    </source>
</evidence>
<dbReference type="Pfam" id="PF16482">
    <property type="entry name" value="Staufen_C"/>
    <property type="match status" value="1"/>
</dbReference>
<protein>
    <recommendedName>
        <fullName evidence="4">DRBM domain-containing protein</fullName>
    </recommendedName>
</protein>
<evidence type="ECO:0000256" key="2">
    <source>
        <dbReference type="ARBA" id="ARBA00022884"/>
    </source>
</evidence>
<keyword evidence="2 3" id="KW-0694">RNA-binding</keyword>
<reference evidence="5 6" key="1">
    <citation type="submission" date="2023-10" db="EMBL/GenBank/DDBJ databases">
        <title>Genomes of two closely related lineages of the louse Polyplax serrata with different host specificities.</title>
        <authorList>
            <person name="Martinu J."/>
            <person name="Tarabai H."/>
            <person name="Stefka J."/>
            <person name="Hypsa V."/>
        </authorList>
    </citation>
    <scope>NUCLEOTIDE SEQUENCE [LARGE SCALE GENOMIC DNA]</scope>
    <source>
        <strain evidence="5">HR10_N</strain>
    </source>
</reference>
<dbReference type="GO" id="GO:0003725">
    <property type="term" value="F:double-stranded RNA binding"/>
    <property type="evidence" value="ECO:0007669"/>
    <property type="project" value="TreeGrafter"/>
</dbReference>
<dbReference type="EMBL" id="JAWJWE010000042">
    <property type="protein sequence ID" value="KAK6618428.1"/>
    <property type="molecule type" value="Genomic_DNA"/>
</dbReference>
<dbReference type="PANTHER" id="PTHR46205">
    <property type="entry name" value="LOQUACIOUS, ISOFORM B"/>
    <property type="match status" value="1"/>
</dbReference>
<comment type="caution">
    <text evidence="5">The sequence shown here is derived from an EMBL/GenBank/DDBJ whole genome shotgun (WGS) entry which is preliminary data.</text>
</comment>
<evidence type="ECO:0000256" key="3">
    <source>
        <dbReference type="PROSITE-ProRule" id="PRU00266"/>
    </source>
</evidence>
<dbReference type="CDD" id="cd19862">
    <property type="entry name" value="DSRM_PRKRA-like_rpt1"/>
    <property type="match status" value="1"/>
</dbReference>
<evidence type="ECO:0000313" key="5">
    <source>
        <dbReference type="EMBL" id="KAK6618428.1"/>
    </source>
</evidence>
<dbReference type="InterPro" id="IPR032478">
    <property type="entry name" value="Staufen_C"/>
</dbReference>
<dbReference type="GO" id="GO:0070578">
    <property type="term" value="C:RISC-loading complex"/>
    <property type="evidence" value="ECO:0007669"/>
    <property type="project" value="TreeGrafter"/>
</dbReference>
<accession>A0AAN8NW40</accession>
<dbReference type="FunFam" id="3.30.160.20:FF:000007">
    <property type="entry name" value="Double-stranded RNA-binding protein Staufen homolog 1"/>
    <property type="match status" value="2"/>
</dbReference>
<organism evidence="5 6">
    <name type="scientific">Polyplax serrata</name>
    <name type="common">Common mouse louse</name>
    <dbReference type="NCBI Taxonomy" id="468196"/>
    <lineage>
        <taxon>Eukaryota</taxon>
        <taxon>Metazoa</taxon>
        <taxon>Ecdysozoa</taxon>
        <taxon>Arthropoda</taxon>
        <taxon>Hexapoda</taxon>
        <taxon>Insecta</taxon>
        <taxon>Pterygota</taxon>
        <taxon>Neoptera</taxon>
        <taxon>Paraneoptera</taxon>
        <taxon>Psocodea</taxon>
        <taxon>Troctomorpha</taxon>
        <taxon>Phthiraptera</taxon>
        <taxon>Anoplura</taxon>
        <taxon>Polyplacidae</taxon>
        <taxon>Polyplax</taxon>
    </lineage>
</organism>
<name>A0AAN8NW40_POLSC</name>
<sequence>MAAQKAAKKRSVTVKMKDQLFSFSLKFYSFDSSNTGTLVRNVTPANCLHCLLKYQVGDGSRRLPGAFLLGMKKARERRWPYALEKHGEHKRKRFRRQGIARRYKECILTEMIAFKDYSGTMEIGKNISYEMYLKNKQPAMPSVNMETDNLPLVEAAKIEMSLMPTKTPVSILQELLSRRGTTPKYELVQIEGAIHEPTFRYRVTVADAVALGTGRSKKVAKHAAAKNILEKLVGEVVRDEATPSTNAANIPSQAVNSYDKISGNPIGTLQEMCISHRWQPPTYEMTSEEGLPHERQFTIACVVFQYREIGTGKSKKLAKRQAAYKMWEKLQECPPDVIQIGGEMGQGFNSPLGRYSDLKNSKIATLTTPHSLKVSTFHKNLKQSTGVKLDELQKARMHVETFNPIEFLQEIATEQRFAVTYVDIEETSQSGKYQCLVQISTLPVAVCHGTGDTVSEAQSASALNALEYLKIMTKK</sequence>
<dbReference type="Proteomes" id="UP001372834">
    <property type="component" value="Unassembled WGS sequence"/>
</dbReference>
<feature type="domain" description="DRBM" evidence="4">
    <location>
        <begin position="264"/>
        <end position="332"/>
    </location>
</feature>
<dbReference type="Gene3D" id="3.30.160.20">
    <property type="match status" value="3"/>
</dbReference>
<dbReference type="GO" id="GO:0016442">
    <property type="term" value="C:RISC complex"/>
    <property type="evidence" value="ECO:0007669"/>
    <property type="project" value="TreeGrafter"/>
</dbReference>
<dbReference type="SMART" id="SM00358">
    <property type="entry name" value="DSRM"/>
    <property type="match status" value="3"/>
</dbReference>
<dbReference type="CDD" id="cd19864">
    <property type="entry name" value="DSRM_PRKRA-like_rpt3"/>
    <property type="match status" value="1"/>
</dbReference>
<evidence type="ECO:0000259" key="4">
    <source>
        <dbReference type="PROSITE" id="PS50137"/>
    </source>
</evidence>
<dbReference type="GO" id="GO:0070920">
    <property type="term" value="P:regulation of regulatory ncRNA processing"/>
    <property type="evidence" value="ECO:0007669"/>
    <property type="project" value="TreeGrafter"/>
</dbReference>
<dbReference type="SUPFAM" id="SSF54768">
    <property type="entry name" value="dsRNA-binding domain-like"/>
    <property type="match status" value="3"/>
</dbReference>
<keyword evidence="1" id="KW-0677">Repeat</keyword>
<dbReference type="AlphaFoldDB" id="A0AAN8NW40"/>
<evidence type="ECO:0000313" key="6">
    <source>
        <dbReference type="Proteomes" id="UP001372834"/>
    </source>
</evidence>
<dbReference type="GO" id="GO:0005737">
    <property type="term" value="C:cytoplasm"/>
    <property type="evidence" value="ECO:0007669"/>
    <property type="project" value="TreeGrafter"/>
</dbReference>
<gene>
    <name evidence="5" type="ORF">RUM43_013621</name>
</gene>
<dbReference type="GO" id="GO:0035197">
    <property type="term" value="F:siRNA binding"/>
    <property type="evidence" value="ECO:0007669"/>
    <property type="project" value="TreeGrafter"/>
</dbReference>
<dbReference type="PANTHER" id="PTHR46205:SF3">
    <property type="entry name" value="LOQUACIOUS, ISOFORM B"/>
    <property type="match status" value="1"/>
</dbReference>
<dbReference type="InterPro" id="IPR051247">
    <property type="entry name" value="RLC_Component"/>
</dbReference>